<proteinExistence type="predicted"/>
<accession>A0A382B4G3</accession>
<dbReference type="EMBL" id="UINC01027982">
    <property type="protein sequence ID" value="SVB08163.1"/>
    <property type="molecule type" value="Genomic_DNA"/>
</dbReference>
<reference evidence="1" key="1">
    <citation type="submission" date="2018-05" db="EMBL/GenBank/DDBJ databases">
        <authorList>
            <person name="Lanie J.A."/>
            <person name="Ng W.-L."/>
            <person name="Kazmierczak K.M."/>
            <person name="Andrzejewski T.M."/>
            <person name="Davidsen T.M."/>
            <person name="Wayne K.J."/>
            <person name="Tettelin H."/>
            <person name="Glass J.I."/>
            <person name="Rusch D."/>
            <person name="Podicherti R."/>
            <person name="Tsui H.-C.T."/>
            <person name="Winkler M.E."/>
        </authorList>
    </citation>
    <scope>NUCLEOTIDE SEQUENCE</scope>
</reference>
<evidence type="ECO:0000313" key="1">
    <source>
        <dbReference type="EMBL" id="SVB08163.1"/>
    </source>
</evidence>
<protein>
    <submittedName>
        <fullName evidence="1">Uncharacterized protein</fullName>
    </submittedName>
</protein>
<sequence>MSEETGRASFILSNEMREYFEKIGISKSGKGDSKTGYFPTNIHPFYLSMIMGIAKKKMAAPTEMKKDMVDEWVSDARTYEEELDGLGFYLHCKSLGLVKDEADNRILDEMKGFFEGEVKYTNEGYQLMNKYAQGGFKIIMDRIPDTRDLADWLSIYLSILEE</sequence>
<name>A0A382B4G3_9ZZZZ</name>
<organism evidence="1">
    <name type="scientific">marine metagenome</name>
    <dbReference type="NCBI Taxonomy" id="408172"/>
    <lineage>
        <taxon>unclassified sequences</taxon>
        <taxon>metagenomes</taxon>
        <taxon>ecological metagenomes</taxon>
    </lineage>
</organism>
<gene>
    <name evidence="1" type="ORF">METZ01_LOCUS161017</name>
</gene>
<dbReference type="AlphaFoldDB" id="A0A382B4G3"/>